<name>A0A1Y2G0Y2_9BASI</name>
<protein>
    <submittedName>
        <fullName evidence="3">Uncharacterized protein</fullName>
    </submittedName>
</protein>
<keyword evidence="2" id="KW-0472">Membrane</keyword>
<dbReference type="EMBL" id="MCGR01000006">
    <property type="protein sequence ID" value="ORY89379.1"/>
    <property type="molecule type" value="Genomic_DNA"/>
</dbReference>
<evidence type="ECO:0000256" key="2">
    <source>
        <dbReference type="SAM" id="Phobius"/>
    </source>
</evidence>
<proteinExistence type="predicted"/>
<feature type="compositionally biased region" description="Basic and acidic residues" evidence="1">
    <location>
        <begin position="265"/>
        <end position="278"/>
    </location>
</feature>
<accession>A0A1Y2G0Y2</accession>
<dbReference type="AlphaFoldDB" id="A0A1Y2G0Y2"/>
<evidence type="ECO:0000313" key="4">
    <source>
        <dbReference type="Proteomes" id="UP000193467"/>
    </source>
</evidence>
<keyword evidence="2" id="KW-0812">Transmembrane</keyword>
<feature type="transmembrane region" description="Helical" evidence="2">
    <location>
        <begin position="67"/>
        <end position="93"/>
    </location>
</feature>
<comment type="caution">
    <text evidence="3">The sequence shown here is derived from an EMBL/GenBank/DDBJ whole genome shotgun (WGS) entry which is preliminary data.</text>
</comment>
<gene>
    <name evidence="3" type="ORF">BCR35DRAFT_175711</name>
</gene>
<reference evidence="3 4" key="1">
    <citation type="submission" date="2016-07" db="EMBL/GenBank/DDBJ databases">
        <title>Pervasive Adenine N6-methylation of Active Genes in Fungi.</title>
        <authorList>
            <consortium name="DOE Joint Genome Institute"/>
            <person name="Mondo S.J."/>
            <person name="Dannebaum R.O."/>
            <person name="Kuo R.C."/>
            <person name="Labutti K."/>
            <person name="Haridas S."/>
            <person name="Kuo A."/>
            <person name="Salamov A."/>
            <person name="Ahrendt S.R."/>
            <person name="Lipzen A."/>
            <person name="Sullivan W."/>
            <person name="Andreopoulos W.B."/>
            <person name="Clum A."/>
            <person name="Lindquist E."/>
            <person name="Daum C."/>
            <person name="Ramamoorthy G.K."/>
            <person name="Gryganskyi A."/>
            <person name="Culley D."/>
            <person name="Magnuson J.K."/>
            <person name="James T.Y."/>
            <person name="O'Malley M.A."/>
            <person name="Stajich J.E."/>
            <person name="Spatafora J.W."/>
            <person name="Visel A."/>
            <person name="Grigoriev I.V."/>
        </authorList>
    </citation>
    <scope>NUCLEOTIDE SEQUENCE [LARGE SCALE GENOMIC DNA]</scope>
    <source>
        <strain evidence="3 4">62-1032</strain>
    </source>
</reference>
<evidence type="ECO:0000256" key="1">
    <source>
        <dbReference type="SAM" id="MobiDB-lite"/>
    </source>
</evidence>
<feature type="region of interest" description="Disordered" evidence="1">
    <location>
        <begin position="256"/>
        <end position="309"/>
    </location>
</feature>
<feature type="compositionally biased region" description="Basic and acidic residues" evidence="1">
    <location>
        <begin position="292"/>
        <end position="309"/>
    </location>
</feature>
<sequence>MAPALQDGLPPLGAEGAPPFASPSELQREHLWLLLASLLASYWAFGFCCREAAIFYRRKPWKGELHWLYSITVANLFFLLCVYLSVETAQLIWELNRTFSGDPEYIQTTRYVVSLHSLVLAMGGFAELFFLYRACLVMDSLRWKLVKPAHGGLGQQSAMWRLLGPPGTRHLQHFMDLVQVGTITAGSTSLITLPRRPHRPRHPPILLRSHPPLGRRRRRFLLRPLRARHHAHLPLAQPLRTNLVLLRYMGHQPAHLSSTAAEEEAPWRGDDDGRKGRETGANSRIWRGRRSSKLEVRHHESTRLGGDGERRDWGRFVEQELVAERFGDVERQWRER</sequence>
<dbReference type="InParanoid" id="A0A1Y2G0Y2"/>
<feature type="transmembrane region" description="Helical" evidence="2">
    <location>
        <begin position="113"/>
        <end position="132"/>
    </location>
</feature>
<evidence type="ECO:0000313" key="3">
    <source>
        <dbReference type="EMBL" id="ORY89379.1"/>
    </source>
</evidence>
<feature type="transmembrane region" description="Helical" evidence="2">
    <location>
        <begin position="31"/>
        <end position="55"/>
    </location>
</feature>
<keyword evidence="4" id="KW-1185">Reference proteome</keyword>
<organism evidence="3 4">
    <name type="scientific">Leucosporidium creatinivorum</name>
    <dbReference type="NCBI Taxonomy" id="106004"/>
    <lineage>
        <taxon>Eukaryota</taxon>
        <taxon>Fungi</taxon>
        <taxon>Dikarya</taxon>
        <taxon>Basidiomycota</taxon>
        <taxon>Pucciniomycotina</taxon>
        <taxon>Microbotryomycetes</taxon>
        <taxon>Leucosporidiales</taxon>
        <taxon>Leucosporidium</taxon>
    </lineage>
</organism>
<keyword evidence="2" id="KW-1133">Transmembrane helix</keyword>
<dbReference type="Proteomes" id="UP000193467">
    <property type="component" value="Unassembled WGS sequence"/>
</dbReference>